<reference evidence="1 2" key="1">
    <citation type="journal article" date="2015" name="Sci. Rep.">
        <title>The power of single molecule real-time sequencing technology in the de novo assembly of a eukaryotic genome.</title>
        <authorList>
            <person name="Sakai H."/>
            <person name="Naito K."/>
            <person name="Ogiso-Tanaka E."/>
            <person name="Takahashi Y."/>
            <person name="Iseki K."/>
            <person name="Muto C."/>
            <person name="Satou K."/>
            <person name="Teruya K."/>
            <person name="Shiroma A."/>
            <person name="Shimoji M."/>
            <person name="Hirano T."/>
            <person name="Itoh T."/>
            <person name="Kaga A."/>
            <person name="Tomooka N."/>
        </authorList>
    </citation>
    <scope>NUCLEOTIDE SEQUENCE [LARGE SCALE GENOMIC DNA]</scope>
    <source>
        <strain evidence="2">cv. Shumari</strain>
    </source>
</reference>
<feature type="non-terminal residue" evidence="1">
    <location>
        <position position="113"/>
    </location>
</feature>
<organism evidence="1 2">
    <name type="scientific">Vigna angularis var. angularis</name>
    <dbReference type="NCBI Taxonomy" id="157739"/>
    <lineage>
        <taxon>Eukaryota</taxon>
        <taxon>Viridiplantae</taxon>
        <taxon>Streptophyta</taxon>
        <taxon>Embryophyta</taxon>
        <taxon>Tracheophyta</taxon>
        <taxon>Spermatophyta</taxon>
        <taxon>Magnoliopsida</taxon>
        <taxon>eudicotyledons</taxon>
        <taxon>Gunneridae</taxon>
        <taxon>Pentapetalae</taxon>
        <taxon>rosids</taxon>
        <taxon>fabids</taxon>
        <taxon>Fabales</taxon>
        <taxon>Fabaceae</taxon>
        <taxon>Papilionoideae</taxon>
        <taxon>50 kb inversion clade</taxon>
        <taxon>NPAAA clade</taxon>
        <taxon>indigoferoid/millettioid clade</taxon>
        <taxon>Phaseoleae</taxon>
        <taxon>Vigna</taxon>
    </lineage>
</organism>
<proteinExistence type="predicted"/>
<evidence type="ECO:0008006" key="3">
    <source>
        <dbReference type="Google" id="ProtNLM"/>
    </source>
</evidence>
<protein>
    <recommendedName>
        <fullName evidence="3">CCHC-type domain-containing protein</fullName>
    </recommendedName>
</protein>
<dbReference type="Proteomes" id="UP000291084">
    <property type="component" value="Chromosome 4"/>
</dbReference>
<dbReference type="AlphaFoldDB" id="A0A0S3RVG9"/>
<accession>A0A0S3RVG9</accession>
<evidence type="ECO:0000313" key="2">
    <source>
        <dbReference type="Proteomes" id="UP000291084"/>
    </source>
</evidence>
<sequence>MKFLNIDGQQFILGCFMKSTYEETYVSIIYPINGNNMWDLTPYLDVMPPTKKVMPGRPKKKRRLEQWEIKKDDSRLSKAGLRKRCRLCREVGHNRSRCPKATQQPTHEACHDE</sequence>
<dbReference type="EMBL" id="AP015037">
    <property type="protein sequence ID" value="BAT84597.1"/>
    <property type="molecule type" value="Genomic_DNA"/>
</dbReference>
<name>A0A0S3RVG9_PHAAN</name>
<keyword evidence="2" id="KW-1185">Reference proteome</keyword>
<evidence type="ECO:0000313" key="1">
    <source>
        <dbReference type="EMBL" id="BAT84597.1"/>
    </source>
</evidence>
<gene>
    <name evidence="1" type="primary">Vigan.04G201300</name>
    <name evidence="1" type="ORF">VIGAN_04201300</name>
</gene>